<protein>
    <submittedName>
        <fullName evidence="5">DNA replication protein DnaC</fullName>
    </submittedName>
</protein>
<dbReference type="PANTHER" id="PTHR30050:SF4">
    <property type="entry name" value="ATP-BINDING PROTEIN RV3427C IN INSERTION SEQUENCE-RELATED"/>
    <property type="match status" value="1"/>
</dbReference>
<dbReference type="SUPFAM" id="SSF52540">
    <property type="entry name" value="P-loop containing nucleoside triphosphate hydrolases"/>
    <property type="match status" value="1"/>
</dbReference>
<dbReference type="GO" id="GO:0005524">
    <property type="term" value="F:ATP binding"/>
    <property type="evidence" value="ECO:0007669"/>
    <property type="project" value="UniProtKB-KW"/>
</dbReference>
<keyword evidence="6" id="KW-1185">Reference proteome</keyword>
<dbReference type="Gene3D" id="3.40.50.300">
    <property type="entry name" value="P-loop containing nucleotide triphosphate hydrolases"/>
    <property type="match status" value="1"/>
</dbReference>
<dbReference type="InterPro" id="IPR028350">
    <property type="entry name" value="DNAC/IstB-like"/>
</dbReference>
<evidence type="ECO:0000313" key="5">
    <source>
        <dbReference type="EMBL" id="SEM83569.1"/>
    </source>
</evidence>
<dbReference type="Pfam" id="PF01695">
    <property type="entry name" value="IstB_IS21"/>
    <property type="match status" value="1"/>
</dbReference>
<dbReference type="SMART" id="SM00382">
    <property type="entry name" value="AAA"/>
    <property type="match status" value="1"/>
</dbReference>
<organism evidence="5 6">
    <name type="scientific">Syntrophus gentianae</name>
    <dbReference type="NCBI Taxonomy" id="43775"/>
    <lineage>
        <taxon>Bacteria</taxon>
        <taxon>Pseudomonadati</taxon>
        <taxon>Thermodesulfobacteriota</taxon>
        <taxon>Syntrophia</taxon>
        <taxon>Syntrophales</taxon>
        <taxon>Syntrophaceae</taxon>
        <taxon>Syntrophus</taxon>
    </lineage>
</organism>
<dbReference type="NCBIfam" id="NF038214">
    <property type="entry name" value="IS21_help_AAA"/>
    <property type="match status" value="1"/>
</dbReference>
<evidence type="ECO:0000256" key="1">
    <source>
        <dbReference type="ARBA" id="ARBA00008059"/>
    </source>
</evidence>
<dbReference type="PIRSF" id="PIRSF003073">
    <property type="entry name" value="DNAC_TnpB_IstB"/>
    <property type="match status" value="1"/>
</dbReference>
<dbReference type="EMBL" id="FOBS01000060">
    <property type="protein sequence ID" value="SEM83569.1"/>
    <property type="molecule type" value="Genomic_DNA"/>
</dbReference>
<reference evidence="5 6" key="1">
    <citation type="submission" date="2016-10" db="EMBL/GenBank/DDBJ databases">
        <authorList>
            <person name="de Groot N.N."/>
        </authorList>
    </citation>
    <scope>NUCLEOTIDE SEQUENCE [LARGE SCALE GENOMIC DNA]</scope>
    <source>
        <strain evidence="5 6">DSM 8423</strain>
    </source>
</reference>
<feature type="domain" description="AAA+ ATPase" evidence="4">
    <location>
        <begin position="98"/>
        <end position="216"/>
    </location>
</feature>
<keyword evidence="3" id="KW-0067">ATP-binding</keyword>
<dbReference type="InterPro" id="IPR027417">
    <property type="entry name" value="P-loop_NTPase"/>
</dbReference>
<dbReference type="GO" id="GO:0006260">
    <property type="term" value="P:DNA replication"/>
    <property type="evidence" value="ECO:0007669"/>
    <property type="project" value="TreeGrafter"/>
</dbReference>
<evidence type="ECO:0000313" key="6">
    <source>
        <dbReference type="Proteomes" id="UP000198744"/>
    </source>
</evidence>
<feature type="non-terminal residue" evidence="5">
    <location>
        <position position="216"/>
    </location>
</feature>
<accession>A0A1H8BM44</accession>
<dbReference type="AlphaFoldDB" id="A0A1H8BM44"/>
<dbReference type="InterPro" id="IPR003593">
    <property type="entry name" value="AAA+_ATPase"/>
</dbReference>
<dbReference type="InterPro" id="IPR047661">
    <property type="entry name" value="IstB"/>
</dbReference>
<name>A0A1H8BM44_9BACT</name>
<sequence>MLNQQTLNKLYELKLTGMAEAFADQLNQPDMDRLSFAERFGLIVDRQWTWKENNRMDRYLKNAKLKLNACVEDIDYKTPRGIDQSVFMSLISCDWVRRQHNIILTGPTGSGKTFLACALANKACREGYRAFYIRSPKFSYQMALSRGDGSYGKTINKLAKAHVLVIDDLGLAPMTDSERRDLLEVVEERHGHASTIVTSQLPVDLWHEQIGDPTIA</sequence>
<dbReference type="Proteomes" id="UP000198744">
    <property type="component" value="Unassembled WGS sequence"/>
</dbReference>
<evidence type="ECO:0000256" key="3">
    <source>
        <dbReference type="ARBA" id="ARBA00022840"/>
    </source>
</evidence>
<dbReference type="RefSeq" id="WP_175476660.1">
    <property type="nucleotide sequence ID" value="NZ_FOBS01000060.1"/>
</dbReference>
<evidence type="ECO:0000259" key="4">
    <source>
        <dbReference type="SMART" id="SM00382"/>
    </source>
</evidence>
<proteinExistence type="inferred from homology"/>
<dbReference type="PANTHER" id="PTHR30050">
    <property type="entry name" value="CHROMOSOMAL REPLICATION INITIATOR PROTEIN DNAA"/>
    <property type="match status" value="1"/>
</dbReference>
<dbReference type="STRING" id="43775.SAMN04489760_1601"/>
<dbReference type="CDD" id="cd00009">
    <property type="entry name" value="AAA"/>
    <property type="match status" value="1"/>
</dbReference>
<evidence type="ECO:0000256" key="2">
    <source>
        <dbReference type="ARBA" id="ARBA00022741"/>
    </source>
</evidence>
<keyword evidence="2" id="KW-0547">Nucleotide-binding</keyword>
<gene>
    <name evidence="5" type="ORF">SAMN04489760_1601</name>
</gene>
<dbReference type="InterPro" id="IPR002611">
    <property type="entry name" value="IstB_ATP-bd"/>
</dbReference>
<comment type="similarity">
    <text evidence="1">Belongs to the IS21/IS1162 putative ATP-binding protein family.</text>
</comment>